<evidence type="ECO:0000256" key="6">
    <source>
        <dbReference type="PROSITE-ProRule" id="PRU00472"/>
    </source>
</evidence>
<evidence type="ECO:0000256" key="4">
    <source>
        <dbReference type="ARBA" id="ARBA00022833"/>
    </source>
</evidence>
<dbReference type="PIRSF" id="PIRSF006704">
    <property type="entry name" value="TF_IIS"/>
    <property type="match status" value="1"/>
</dbReference>
<dbReference type="Gene3D" id="1.20.930.10">
    <property type="entry name" value="Conserved domain common to transcription factors TFIIS, elongin A, CRSP70"/>
    <property type="match status" value="1"/>
</dbReference>
<dbReference type="Proteomes" id="UP000245771">
    <property type="component" value="Unassembled WGS sequence"/>
</dbReference>
<dbReference type="GO" id="GO:0031440">
    <property type="term" value="P:regulation of mRNA 3'-end processing"/>
    <property type="evidence" value="ECO:0007669"/>
    <property type="project" value="TreeGrafter"/>
</dbReference>
<dbReference type="GO" id="GO:0005634">
    <property type="term" value="C:nucleus"/>
    <property type="evidence" value="ECO:0007669"/>
    <property type="project" value="UniProtKB-SubCell"/>
</dbReference>
<dbReference type="Gene3D" id="1.10.472.30">
    <property type="entry name" value="Transcription elongation factor S-II, central domain"/>
    <property type="match status" value="1"/>
</dbReference>
<sequence>MPSFLSNAEIKDLGKSLNTAISENRSKDALKILEDLQKGVKPTEEVIRATKIGQAVAKIRSVDDKNISQLAKDLVRTWKSKVDSQREAKKKDSPIASASPSTAVASPATPAVPSSGNKTTLNFEVLNDRTRDACLKLIFQSLEMNSSDSQLIYERAMAIEASVLKIVGKGQVTGDYRSKVRSLTLNLKDKKNPALRANVVSGSISSDQLVTMSAEEMASEEQKAERNALQMQNLFNAKGAEAQEAETDAFECGKCKKRKCRYYQKQTRSADEPMTTFVQCTNCGNRWKFS</sequence>
<comment type="function">
    <text evidence="8">Necessary for efficient RNA polymerase II transcription elongation past template-encoded arresting sites.</text>
</comment>
<dbReference type="STRING" id="1280837.A0A316V558"/>
<organism evidence="13 14">
    <name type="scientific">Meira miltonrushii</name>
    <dbReference type="NCBI Taxonomy" id="1280837"/>
    <lineage>
        <taxon>Eukaryota</taxon>
        <taxon>Fungi</taxon>
        <taxon>Dikarya</taxon>
        <taxon>Basidiomycota</taxon>
        <taxon>Ustilaginomycotina</taxon>
        <taxon>Exobasidiomycetes</taxon>
        <taxon>Exobasidiales</taxon>
        <taxon>Brachybasidiaceae</taxon>
        <taxon>Meira</taxon>
    </lineage>
</organism>
<dbReference type="InterPro" id="IPR003618">
    <property type="entry name" value="TFIIS_cen_dom"/>
</dbReference>
<dbReference type="SMART" id="SM00440">
    <property type="entry name" value="ZnF_C2C2"/>
    <property type="match status" value="1"/>
</dbReference>
<gene>
    <name evidence="13" type="ORF">FA14DRAFT_139197</name>
</gene>
<dbReference type="GO" id="GO:0008270">
    <property type="term" value="F:zinc ion binding"/>
    <property type="evidence" value="ECO:0007669"/>
    <property type="project" value="UniProtKB-UniRule"/>
</dbReference>
<feature type="domain" description="TFIIS-type" evidence="10">
    <location>
        <begin position="248"/>
        <end position="288"/>
    </location>
</feature>
<evidence type="ECO:0000313" key="14">
    <source>
        <dbReference type="Proteomes" id="UP000245771"/>
    </source>
</evidence>
<dbReference type="EMBL" id="KZ819606">
    <property type="protein sequence ID" value="PWN32394.1"/>
    <property type="molecule type" value="Genomic_DNA"/>
</dbReference>
<dbReference type="InParanoid" id="A0A316V558"/>
<dbReference type="SUPFAM" id="SSF57783">
    <property type="entry name" value="Zinc beta-ribbon"/>
    <property type="match status" value="1"/>
</dbReference>
<dbReference type="GeneID" id="37018856"/>
<feature type="compositionally biased region" description="Basic and acidic residues" evidence="9">
    <location>
        <begin position="81"/>
        <end position="93"/>
    </location>
</feature>
<dbReference type="Pfam" id="PF07500">
    <property type="entry name" value="TFIIS_M"/>
    <property type="match status" value="1"/>
</dbReference>
<comment type="subcellular location">
    <subcellularLocation>
        <location evidence="1 7 8">Nucleus</location>
    </subcellularLocation>
</comment>
<dbReference type="InterPro" id="IPR001222">
    <property type="entry name" value="Znf_TFIIS"/>
</dbReference>
<evidence type="ECO:0000256" key="7">
    <source>
        <dbReference type="PROSITE-ProRule" id="PRU00649"/>
    </source>
</evidence>
<keyword evidence="14" id="KW-1185">Reference proteome</keyword>
<evidence type="ECO:0000256" key="1">
    <source>
        <dbReference type="ARBA" id="ARBA00004123"/>
    </source>
</evidence>
<evidence type="ECO:0000256" key="3">
    <source>
        <dbReference type="ARBA" id="ARBA00022771"/>
    </source>
</evidence>
<keyword evidence="4 8" id="KW-0862">Zinc</keyword>
<feature type="compositionally biased region" description="Low complexity" evidence="9">
    <location>
        <begin position="96"/>
        <end position="115"/>
    </location>
</feature>
<accession>A0A316V558</accession>
<keyword evidence="3 6" id="KW-0863">Zinc-finger</keyword>
<dbReference type="GO" id="GO:0006368">
    <property type="term" value="P:transcription elongation by RNA polymerase II"/>
    <property type="evidence" value="ECO:0007669"/>
    <property type="project" value="InterPro"/>
</dbReference>
<reference evidence="13 14" key="1">
    <citation type="journal article" date="2018" name="Mol. Biol. Evol.">
        <title>Broad Genomic Sampling Reveals a Smut Pathogenic Ancestry of the Fungal Clade Ustilaginomycotina.</title>
        <authorList>
            <person name="Kijpornyongpan T."/>
            <person name="Mondo S.J."/>
            <person name="Barry K."/>
            <person name="Sandor L."/>
            <person name="Lee J."/>
            <person name="Lipzen A."/>
            <person name="Pangilinan J."/>
            <person name="LaButti K."/>
            <person name="Hainaut M."/>
            <person name="Henrissat B."/>
            <person name="Grigoriev I.V."/>
            <person name="Spatafora J.W."/>
            <person name="Aime M.C."/>
        </authorList>
    </citation>
    <scope>NUCLEOTIDE SEQUENCE [LARGE SCALE GENOMIC DNA]</scope>
    <source>
        <strain evidence="13 14">MCA 3882</strain>
    </source>
</reference>
<protein>
    <recommendedName>
        <fullName evidence="8">Transcription elongation factor</fullName>
    </recommendedName>
</protein>
<dbReference type="NCBIfam" id="TIGR01385">
    <property type="entry name" value="TFSII"/>
    <property type="match status" value="1"/>
</dbReference>
<evidence type="ECO:0000256" key="8">
    <source>
        <dbReference type="RuleBase" id="RU368078"/>
    </source>
</evidence>
<dbReference type="GO" id="GO:0003746">
    <property type="term" value="F:translation elongation factor activity"/>
    <property type="evidence" value="ECO:0007669"/>
    <property type="project" value="UniProtKB-KW"/>
</dbReference>
<keyword evidence="5 7" id="KW-0539">Nucleus</keyword>
<dbReference type="SUPFAM" id="SSF47676">
    <property type="entry name" value="Conserved domain common to transcription factors TFIIS, elongin A, CRSP70"/>
    <property type="match status" value="1"/>
</dbReference>
<name>A0A316V558_9BASI</name>
<dbReference type="InterPro" id="IPR006289">
    <property type="entry name" value="TFSII"/>
</dbReference>
<keyword evidence="2 8" id="KW-0479">Metal-binding</keyword>
<proteinExistence type="inferred from homology"/>
<dbReference type="InterPro" id="IPR036575">
    <property type="entry name" value="TFIIS_cen_dom_sf"/>
</dbReference>
<dbReference type="Pfam" id="PF08711">
    <property type="entry name" value="Med26"/>
    <property type="match status" value="1"/>
</dbReference>
<dbReference type="Gene3D" id="2.20.25.10">
    <property type="match status" value="1"/>
</dbReference>
<keyword evidence="13" id="KW-0251">Elongation factor</keyword>
<feature type="region of interest" description="Disordered" evidence="9">
    <location>
        <begin position="81"/>
        <end position="119"/>
    </location>
</feature>
<evidence type="ECO:0000259" key="10">
    <source>
        <dbReference type="PROSITE" id="PS51133"/>
    </source>
</evidence>
<evidence type="ECO:0000256" key="5">
    <source>
        <dbReference type="ARBA" id="ARBA00023242"/>
    </source>
</evidence>
<feature type="domain" description="TFIIS central" evidence="12">
    <location>
        <begin position="130"/>
        <end position="245"/>
    </location>
</feature>
<keyword evidence="13" id="KW-0648">Protein biosynthesis</keyword>
<dbReference type="SMART" id="SM00510">
    <property type="entry name" value="TFS2M"/>
    <property type="match status" value="1"/>
</dbReference>
<dbReference type="OrthoDB" id="44867at2759"/>
<dbReference type="PROSITE" id="PS51321">
    <property type="entry name" value="TFIIS_CENTRAL"/>
    <property type="match status" value="1"/>
</dbReference>
<keyword evidence="8" id="KW-0804">Transcription</keyword>
<dbReference type="PANTHER" id="PTHR11477:SF0">
    <property type="entry name" value="IP08861P-RELATED"/>
    <property type="match status" value="1"/>
</dbReference>
<dbReference type="Pfam" id="PF01096">
    <property type="entry name" value="Zn_ribbon_TFIIS"/>
    <property type="match status" value="1"/>
</dbReference>
<dbReference type="GO" id="GO:0006362">
    <property type="term" value="P:transcription elongation by RNA polymerase I"/>
    <property type="evidence" value="ECO:0007669"/>
    <property type="project" value="TreeGrafter"/>
</dbReference>
<dbReference type="FunFam" id="2.20.25.10:FF:000001">
    <property type="entry name" value="Probable Transcription elongation factor S-II"/>
    <property type="match status" value="1"/>
</dbReference>
<dbReference type="GO" id="GO:0001139">
    <property type="term" value="F:RNA polymerase II complex recruiting activity"/>
    <property type="evidence" value="ECO:0007669"/>
    <property type="project" value="TreeGrafter"/>
</dbReference>
<dbReference type="RefSeq" id="XP_025352696.1">
    <property type="nucleotide sequence ID" value="XM_025497075.1"/>
</dbReference>
<dbReference type="PROSITE" id="PS51133">
    <property type="entry name" value="ZF_TFIIS_2"/>
    <property type="match status" value="1"/>
</dbReference>
<dbReference type="SUPFAM" id="SSF46942">
    <property type="entry name" value="Elongation factor TFIIS domain 2"/>
    <property type="match status" value="1"/>
</dbReference>
<dbReference type="AlphaFoldDB" id="A0A316V558"/>
<evidence type="ECO:0000313" key="13">
    <source>
        <dbReference type="EMBL" id="PWN32394.1"/>
    </source>
</evidence>
<evidence type="ECO:0000256" key="2">
    <source>
        <dbReference type="ARBA" id="ARBA00022723"/>
    </source>
</evidence>
<keyword evidence="8" id="KW-0238">DNA-binding</keyword>
<keyword evidence="8" id="KW-0805">Transcription regulation</keyword>
<dbReference type="InterPro" id="IPR017923">
    <property type="entry name" value="TFIIS_N"/>
</dbReference>
<dbReference type="GO" id="GO:0031564">
    <property type="term" value="P:transcription antitermination"/>
    <property type="evidence" value="ECO:0007669"/>
    <property type="project" value="TreeGrafter"/>
</dbReference>
<comment type="similarity">
    <text evidence="8">Belongs to the TFS-II family.</text>
</comment>
<dbReference type="GO" id="GO:0000977">
    <property type="term" value="F:RNA polymerase II transcription regulatory region sequence-specific DNA binding"/>
    <property type="evidence" value="ECO:0007669"/>
    <property type="project" value="TreeGrafter"/>
</dbReference>
<dbReference type="PANTHER" id="PTHR11477">
    <property type="entry name" value="TRANSCRIPTION FACTOR S-II ZINC FINGER DOMAIN-CONTAINING PROTEIN"/>
    <property type="match status" value="1"/>
</dbReference>
<evidence type="ECO:0000259" key="11">
    <source>
        <dbReference type="PROSITE" id="PS51319"/>
    </source>
</evidence>
<dbReference type="InterPro" id="IPR035441">
    <property type="entry name" value="TFIIS/LEDGF_dom_sf"/>
</dbReference>
<evidence type="ECO:0000259" key="12">
    <source>
        <dbReference type="PROSITE" id="PS51321"/>
    </source>
</evidence>
<dbReference type="FunFam" id="1.10.472.30:FF:000003">
    <property type="entry name" value="Transcription elongation factor S-II"/>
    <property type="match status" value="1"/>
</dbReference>
<dbReference type="FunCoup" id="A0A316V558">
    <property type="interactions" value="621"/>
</dbReference>
<dbReference type="PROSITE" id="PS51319">
    <property type="entry name" value="TFIIS_N"/>
    <property type="match status" value="1"/>
</dbReference>
<dbReference type="CDD" id="cd13749">
    <property type="entry name" value="Zn-ribbon_TFIIS"/>
    <property type="match status" value="1"/>
</dbReference>
<feature type="domain" description="TFIIS N-terminal" evidence="11">
    <location>
        <begin position="8"/>
        <end position="85"/>
    </location>
</feature>
<dbReference type="InterPro" id="IPR035100">
    <property type="entry name" value="TF_IIS-typ"/>
</dbReference>
<evidence type="ECO:0000256" key="9">
    <source>
        <dbReference type="SAM" id="MobiDB-lite"/>
    </source>
</evidence>